<dbReference type="SUPFAM" id="SSF52540">
    <property type="entry name" value="P-loop containing nucleoside triphosphate hydrolases"/>
    <property type="match status" value="2"/>
</dbReference>
<dbReference type="GO" id="GO:0016020">
    <property type="term" value="C:membrane"/>
    <property type="evidence" value="ECO:0007669"/>
    <property type="project" value="UniProtKB-SubCell"/>
</dbReference>
<evidence type="ECO:0000256" key="11">
    <source>
        <dbReference type="ARBA" id="ARBA00022840"/>
    </source>
</evidence>
<feature type="domain" description="Disease resistance R13L4/SHOC-2-like LRR" evidence="16">
    <location>
        <begin position="1556"/>
        <end position="1864"/>
    </location>
</feature>
<dbReference type="Gene3D" id="1.10.8.430">
    <property type="entry name" value="Helical domain of apoptotic protease-activating factors"/>
    <property type="match status" value="2"/>
</dbReference>
<evidence type="ECO:0000313" key="17">
    <source>
        <dbReference type="EMBL" id="WMV23534.1"/>
    </source>
</evidence>
<comment type="subcellular location">
    <subcellularLocation>
        <location evidence="3">Cytoplasm</location>
    </subcellularLocation>
    <subcellularLocation>
        <location evidence="2">Membrane</location>
        <topology evidence="2">Peripheral membrane protein</topology>
    </subcellularLocation>
</comment>
<keyword evidence="12" id="KW-0175">Coiled coil</keyword>
<keyword evidence="8" id="KW-0677">Repeat</keyword>
<dbReference type="InterPro" id="IPR002182">
    <property type="entry name" value="NB-ARC"/>
</dbReference>
<feature type="domain" description="NB-ARC" evidence="14">
    <location>
        <begin position="1177"/>
        <end position="1351"/>
    </location>
</feature>
<evidence type="ECO:0000256" key="13">
    <source>
        <dbReference type="ARBA" id="ARBA00023136"/>
    </source>
</evidence>
<dbReference type="Gene3D" id="1.20.5.4130">
    <property type="match status" value="2"/>
</dbReference>
<comment type="function">
    <text evidence="1">Confers resistance to late blight (Phytophthora infestans) races carrying the avirulence gene Avr1. Resistance proteins guard the plant against pathogens that contain an appropriate avirulence protein via an indirect interaction with this avirulence protein. That triggers a defense system including the hypersensitive response, which restricts the pathogen growth.</text>
</comment>
<dbReference type="Proteomes" id="UP001234989">
    <property type="component" value="Chromosome 4"/>
</dbReference>
<name>A0AAF0QGY5_SOLVR</name>
<evidence type="ECO:0000256" key="12">
    <source>
        <dbReference type="ARBA" id="ARBA00023054"/>
    </source>
</evidence>
<dbReference type="GO" id="GO:0009626">
    <property type="term" value="P:plant-type hypersensitive response"/>
    <property type="evidence" value="ECO:0007669"/>
    <property type="project" value="UniProtKB-KW"/>
</dbReference>
<dbReference type="InterPro" id="IPR032675">
    <property type="entry name" value="LRR_dom_sf"/>
</dbReference>
<evidence type="ECO:0000256" key="2">
    <source>
        <dbReference type="ARBA" id="ARBA00004170"/>
    </source>
</evidence>
<feature type="domain" description="Disease resistance protein winged helix" evidence="15">
    <location>
        <begin position="429"/>
        <end position="499"/>
    </location>
</feature>
<evidence type="ECO:0000256" key="1">
    <source>
        <dbReference type="ARBA" id="ARBA00002074"/>
    </source>
</evidence>
<feature type="domain" description="NB-ARC" evidence="14">
    <location>
        <begin position="169"/>
        <end position="342"/>
    </location>
</feature>
<dbReference type="PRINTS" id="PR00364">
    <property type="entry name" value="DISEASERSIST"/>
</dbReference>
<keyword evidence="11" id="KW-0067">ATP-binding</keyword>
<evidence type="ECO:0000256" key="6">
    <source>
        <dbReference type="ARBA" id="ARBA00022614"/>
    </source>
</evidence>
<accession>A0AAF0QGY5</accession>
<organism evidence="17 18">
    <name type="scientific">Solanum verrucosum</name>
    <dbReference type="NCBI Taxonomy" id="315347"/>
    <lineage>
        <taxon>Eukaryota</taxon>
        <taxon>Viridiplantae</taxon>
        <taxon>Streptophyta</taxon>
        <taxon>Embryophyta</taxon>
        <taxon>Tracheophyta</taxon>
        <taxon>Spermatophyta</taxon>
        <taxon>Magnoliopsida</taxon>
        <taxon>eudicotyledons</taxon>
        <taxon>Gunneridae</taxon>
        <taxon>Pentapetalae</taxon>
        <taxon>asterids</taxon>
        <taxon>lamiids</taxon>
        <taxon>Solanales</taxon>
        <taxon>Solanaceae</taxon>
        <taxon>Solanoideae</taxon>
        <taxon>Solaneae</taxon>
        <taxon>Solanum</taxon>
    </lineage>
</organism>
<feature type="domain" description="Disease resistance R13L4/SHOC-2-like LRR" evidence="16">
    <location>
        <begin position="576"/>
        <end position="841"/>
    </location>
</feature>
<dbReference type="GO" id="GO:0043531">
    <property type="term" value="F:ADP binding"/>
    <property type="evidence" value="ECO:0007669"/>
    <property type="project" value="InterPro"/>
</dbReference>
<proteinExistence type="inferred from homology"/>
<comment type="similarity">
    <text evidence="4">Belongs to the disease resistance NB-LRR family.</text>
</comment>
<dbReference type="Pfam" id="PF00931">
    <property type="entry name" value="NB-ARC"/>
    <property type="match status" value="2"/>
</dbReference>
<dbReference type="InterPro" id="IPR042197">
    <property type="entry name" value="Apaf_helical"/>
</dbReference>
<dbReference type="InterPro" id="IPR044974">
    <property type="entry name" value="Disease_R_plants"/>
</dbReference>
<keyword evidence="13" id="KW-0472">Membrane</keyword>
<dbReference type="Gene3D" id="3.40.50.300">
    <property type="entry name" value="P-loop containing nucleotide triphosphate hydrolases"/>
    <property type="match status" value="2"/>
</dbReference>
<sequence>NNFVSIPFHIDFMAAYSAVISLLRTLDERNIPELVHGHTAETLDSLHATAEYFQHVLENASKSRFDTEKIKSLEEKIRVAASYAEDVVEMKISQIIKVSRWTSGILQHRDLLPVVKKMDVTKKQVMEIVSHDADQLLELSGDSLIGTPSTSNPVLSDQSGDDVVHGIDDDLKIIIKRLIGPPSDLDIVTVSGMGGIGKTTLARKAYDHLPIRYHFDILAWVTISQEFRYKNVLLEALHCISKQTDDSFNANDYDKMDDSDLAGLLKKELIGRRYLVVVDDIWSTDVWDSVRGIFPDFKNRSRVLLTTRETEVAVYANTCSPHEMNLLSAENGWRLLCDKVFGPKYDHPPELEEIGKEIVEKCQGLPLTISVIAGHLSKVARTLEGWKDIARTLSEIIASHPDKCLQVLGLSYHHLPYHLKPCFLSMSSFREDFQVETWRLIQLWIAEGFIRSSENCKRLEEVGMDYLEDLISRNLIIVSKRRLNGEIKTCGIHDLLREFCLIEAEMTKHIHVERTYPTLPTQMHNVFRFSFQTESYSVDDYYKLLPPVARSIYLFSRLNLPLEPRIKFFRRLPIHRCDPIIQEFFSRFKLIRVLAIFNEDIMFKSFPLVIKKLFHLRYLQVRFHGDIPESISKLQNLQTLICGSYPYNITLPRKIWMMKNLRCIRLEGPSNLPSPRAESLVTGLPNLEEFSILCYNSCTNEVFSGIPNLKRLIIQAPFNVEEFTHQLLDMSRLTKLEAFKLYESPFLGDSIQRFGFPTSLRRLSLTRCCYFYWADITSTLIMLPNLEEFKLKRSRSLSHEWILSDKDEFKSLKLLLLSGGGLWCWEASSDNFPNLKRLVLKNCWFLQKIPVDFGEICTLESIELHDCSTTAEDSAREIVQEQEDMGNNILNVYIHNSRKGFIRTSENGKSLEEVAINYLEDLISRNLIQARKRRFNDISSTVMMLPNLEELKLKYCIIIDDVWRLSDEEEFKSLKLLLLSKLNLKHWEASNCNFPNLNSLVMKNCADLQEIPADFGEIATLESIELHDCSVTTEDSARKIVQEQDEMGNNPLNLYIDKSYFLEKIRKNSRFDHEKIKSLEEKIRVAASDAEDVVELKIRQIIKESSWTFGILQHQDLLPLVEKMDATKKQVTEILSHDNDADQILEVSRDSLIDTPSTSYPMMSDQSKDDIVHGLDDDLEIIIKRLTGPPSDLDIVTITGMGGIGKTTLARKAYDQLQIRYHHFDILAWVTISQEFRGRNVLLEALRCISKLTDFNASDYDKMDDNELADLVQKKLKGRRYLVVVDDIWSRDVWDSIRGIFPNYNNGSRILLTTRETEVAMYANASSPHEMKLLNLDNSWKLLCDKVFRQKYGHPPELEEVGKEIVEKCQGLPLTISVIAGHLSNIPMTLGVWKDTARTLSEIIASHPDKCLGVLGLSYHHLPNRLKPCFLSMSNFPEDFQVETWRLIQLWIAEGFIGTFGSDKSLEEVAVDYLKDLISRNLIQAGTRRFNGEIKACGVHDILREFCLKEVEMTKHMYVERTYPTFPALKHNVRRFSFQTLSCSVDDCCKLLPPIARSIYLFSHLDPIIHEYFSRFNLLRVLVIFQIDIDPNVELSSFPLVITKLFHLRYLQFPFHFNIPESISELQNLQTLICSGFPSDITLPVKIWTMKNLRYIRLGGSTYLPIRIGESTLNYLEEFSGLCSTSCTNEVLSGIPNLKRLIIQVPLLCNDYSPNRLVDMSSLRKLEAFKCICWIQSSVDTINSSAIPTSLEDFVFPASLKRLSLNGCSNFIWEDISSTVMMLPNLEELKLKDCQADDDVWILTDQDEFKSLKLLLLSSLNIDRWKASSDNFPNLKRLVLKYCNYQLRIPTDFGKIATLESIELHGCYPTAEDSVRAIEQE</sequence>
<keyword evidence="5" id="KW-0963">Cytoplasm</keyword>
<feature type="domain" description="Disease resistance protein winged helix" evidence="15">
    <location>
        <begin position="1436"/>
        <end position="1506"/>
    </location>
</feature>
<evidence type="ECO:0000256" key="10">
    <source>
        <dbReference type="ARBA" id="ARBA00022821"/>
    </source>
</evidence>
<dbReference type="GO" id="GO:0005524">
    <property type="term" value="F:ATP binding"/>
    <property type="evidence" value="ECO:0007669"/>
    <property type="project" value="UniProtKB-KW"/>
</dbReference>
<keyword evidence="6" id="KW-0433">Leucine-rich repeat</keyword>
<dbReference type="Pfam" id="PF23598">
    <property type="entry name" value="LRR_14"/>
    <property type="match status" value="2"/>
</dbReference>
<dbReference type="Pfam" id="PF23559">
    <property type="entry name" value="WHD_DRP"/>
    <property type="match status" value="2"/>
</dbReference>
<evidence type="ECO:0000256" key="8">
    <source>
        <dbReference type="ARBA" id="ARBA00022737"/>
    </source>
</evidence>
<reference evidence="17" key="1">
    <citation type="submission" date="2023-08" db="EMBL/GenBank/DDBJ databases">
        <title>A de novo genome assembly of Solanum verrucosum Schlechtendal, a Mexican diploid species geographically isolated from the other diploid A-genome species in potato relatives.</title>
        <authorList>
            <person name="Hosaka K."/>
        </authorList>
    </citation>
    <scope>NUCLEOTIDE SEQUENCE</scope>
    <source>
        <tissue evidence="17">Young leaves</tissue>
    </source>
</reference>
<dbReference type="Gene3D" id="3.80.10.10">
    <property type="entry name" value="Ribonuclease Inhibitor"/>
    <property type="match status" value="3"/>
</dbReference>
<evidence type="ECO:0000256" key="3">
    <source>
        <dbReference type="ARBA" id="ARBA00004496"/>
    </source>
</evidence>
<dbReference type="PANTHER" id="PTHR23155:SF1152">
    <property type="entry name" value="AAA+ ATPASE DOMAIN-CONTAINING PROTEIN"/>
    <property type="match status" value="1"/>
</dbReference>
<dbReference type="FunFam" id="1.10.10.10:FF:000322">
    <property type="entry name" value="Probable disease resistance protein At1g63360"/>
    <property type="match status" value="2"/>
</dbReference>
<evidence type="ECO:0000256" key="4">
    <source>
        <dbReference type="ARBA" id="ARBA00008894"/>
    </source>
</evidence>
<dbReference type="Gene3D" id="1.10.10.10">
    <property type="entry name" value="Winged helix-like DNA-binding domain superfamily/Winged helix DNA-binding domain"/>
    <property type="match status" value="2"/>
</dbReference>
<evidence type="ECO:0000256" key="7">
    <source>
        <dbReference type="ARBA" id="ARBA00022667"/>
    </source>
</evidence>
<evidence type="ECO:0000259" key="16">
    <source>
        <dbReference type="Pfam" id="PF23598"/>
    </source>
</evidence>
<dbReference type="InterPro" id="IPR058922">
    <property type="entry name" value="WHD_DRP"/>
</dbReference>
<evidence type="ECO:0000313" key="18">
    <source>
        <dbReference type="Proteomes" id="UP001234989"/>
    </source>
</evidence>
<keyword evidence="9" id="KW-0547">Nucleotide-binding</keyword>
<dbReference type="SUPFAM" id="SSF52058">
    <property type="entry name" value="L domain-like"/>
    <property type="match status" value="3"/>
</dbReference>
<keyword evidence="7" id="KW-0381">Hypersensitive response</keyword>
<protein>
    <submittedName>
        <fullName evidence="17">Uncharacterized protein</fullName>
    </submittedName>
</protein>
<evidence type="ECO:0000259" key="14">
    <source>
        <dbReference type="Pfam" id="PF00931"/>
    </source>
</evidence>
<feature type="non-terminal residue" evidence="17">
    <location>
        <position position="1"/>
    </location>
</feature>
<dbReference type="FunFam" id="3.40.50.300:FF:001091">
    <property type="entry name" value="Probable disease resistance protein At1g61300"/>
    <property type="match status" value="2"/>
</dbReference>
<evidence type="ECO:0000256" key="9">
    <source>
        <dbReference type="ARBA" id="ARBA00022741"/>
    </source>
</evidence>
<dbReference type="InterPro" id="IPR027417">
    <property type="entry name" value="P-loop_NTPase"/>
</dbReference>
<dbReference type="InterPro" id="IPR036388">
    <property type="entry name" value="WH-like_DNA-bd_sf"/>
</dbReference>
<dbReference type="InterPro" id="IPR055414">
    <property type="entry name" value="LRR_R13L4/SHOC2-like"/>
</dbReference>
<dbReference type="PANTHER" id="PTHR23155">
    <property type="entry name" value="DISEASE RESISTANCE PROTEIN RP"/>
    <property type="match status" value="1"/>
</dbReference>
<keyword evidence="10" id="KW-0611">Plant defense</keyword>
<evidence type="ECO:0000259" key="15">
    <source>
        <dbReference type="Pfam" id="PF23559"/>
    </source>
</evidence>
<keyword evidence="18" id="KW-1185">Reference proteome</keyword>
<evidence type="ECO:0000256" key="5">
    <source>
        <dbReference type="ARBA" id="ARBA00022490"/>
    </source>
</evidence>
<dbReference type="GO" id="GO:0051607">
    <property type="term" value="P:defense response to virus"/>
    <property type="evidence" value="ECO:0007669"/>
    <property type="project" value="UniProtKB-ARBA"/>
</dbReference>
<dbReference type="EMBL" id="CP133615">
    <property type="protein sequence ID" value="WMV23534.1"/>
    <property type="molecule type" value="Genomic_DNA"/>
</dbReference>
<dbReference type="GO" id="GO:0005737">
    <property type="term" value="C:cytoplasm"/>
    <property type="evidence" value="ECO:0007669"/>
    <property type="project" value="UniProtKB-SubCell"/>
</dbReference>
<gene>
    <name evidence="17" type="ORF">MTR67_016919</name>
</gene>